<keyword evidence="1" id="KW-0732">Signal</keyword>
<organism evidence="2 3">
    <name type="scientific">Cytospora leucostoma</name>
    <dbReference type="NCBI Taxonomy" id="1230097"/>
    <lineage>
        <taxon>Eukaryota</taxon>
        <taxon>Fungi</taxon>
        <taxon>Dikarya</taxon>
        <taxon>Ascomycota</taxon>
        <taxon>Pezizomycotina</taxon>
        <taxon>Sordariomycetes</taxon>
        <taxon>Sordariomycetidae</taxon>
        <taxon>Diaporthales</taxon>
        <taxon>Cytosporaceae</taxon>
        <taxon>Cytospora</taxon>
    </lineage>
</organism>
<reference evidence="2 3" key="1">
    <citation type="submission" date="2015-09" db="EMBL/GenBank/DDBJ databases">
        <title>Host preference determinants of Valsa canker pathogens revealed by comparative genomics.</title>
        <authorList>
            <person name="Yin Z."/>
            <person name="Huang L."/>
        </authorList>
    </citation>
    <scope>NUCLEOTIDE SEQUENCE [LARGE SCALE GENOMIC DNA]</scope>
    <source>
        <strain evidence="2 3">SXYLt</strain>
    </source>
</reference>
<feature type="chain" id="PRO_5019550665" evidence="1">
    <location>
        <begin position="18"/>
        <end position="207"/>
    </location>
</feature>
<keyword evidence="3" id="KW-1185">Reference proteome</keyword>
<name>A0A423VHL8_9PEZI</name>
<proteinExistence type="predicted"/>
<dbReference type="Proteomes" id="UP000285146">
    <property type="component" value="Unassembled WGS sequence"/>
</dbReference>
<evidence type="ECO:0000313" key="2">
    <source>
        <dbReference type="EMBL" id="ROV90395.1"/>
    </source>
</evidence>
<protein>
    <submittedName>
        <fullName evidence="2">Uncharacterized protein</fullName>
    </submittedName>
</protein>
<comment type="caution">
    <text evidence="2">The sequence shown here is derived from an EMBL/GenBank/DDBJ whole genome shotgun (WGS) entry which is preliminary data.</text>
</comment>
<dbReference type="InParanoid" id="A0A423VHL8"/>
<dbReference type="OrthoDB" id="4983399at2759"/>
<gene>
    <name evidence="2" type="ORF">VPNG_10037</name>
</gene>
<evidence type="ECO:0000313" key="3">
    <source>
        <dbReference type="Proteomes" id="UP000285146"/>
    </source>
</evidence>
<sequence length="207" mass="22688">MKATTLTTTLLFTCALSLPNKLQTRTWSDTELGLEVHNVGFQGDGFYQAIFDDNGSAEVKFTPMSELLNTTTPVVEPPNTEISARGAGIVKRAPTCDSAHHGNWGNMDIANVRLAQNAAANDGGTGYYPKNAWGWVFYANEASFFCNYEANYLTYSIVIDFQTAVSAHCGQTTYGYDRCANDCGVRNAAIGRTWYGNNFCTSTFRGY</sequence>
<accession>A0A423VHL8</accession>
<evidence type="ECO:0000256" key="1">
    <source>
        <dbReference type="SAM" id="SignalP"/>
    </source>
</evidence>
<dbReference type="EMBL" id="LKEB01000098">
    <property type="protein sequence ID" value="ROV90395.1"/>
    <property type="molecule type" value="Genomic_DNA"/>
</dbReference>
<feature type="signal peptide" evidence="1">
    <location>
        <begin position="1"/>
        <end position="17"/>
    </location>
</feature>
<dbReference type="AlphaFoldDB" id="A0A423VHL8"/>